<dbReference type="SUPFAM" id="SSF46785">
    <property type="entry name" value="Winged helix' DNA-binding domain"/>
    <property type="match status" value="1"/>
</dbReference>
<keyword evidence="4" id="KW-1185">Reference proteome</keyword>
<dbReference type="InterPro" id="IPR005471">
    <property type="entry name" value="Tscrpt_reg_IclR_N"/>
</dbReference>
<dbReference type="PROSITE" id="PS51077">
    <property type="entry name" value="HTH_ICLR"/>
    <property type="match status" value="1"/>
</dbReference>
<protein>
    <recommendedName>
        <fullName evidence="2">HTH iclR-type domain-containing protein</fullName>
    </recommendedName>
</protein>
<sequence>MSFTGPQWNGKATNAQSRSQRSAEDRHVEPIASASSSGSEGEEMLNGHTRSSVLERAFTMLESVANGNKPLNLTEMSRATKLPLPTTYRVAKALVNLRALEKNEDGRYILGPLWSEWSEAAVECQSVSKST</sequence>
<evidence type="ECO:0000256" key="1">
    <source>
        <dbReference type="SAM" id="MobiDB-lite"/>
    </source>
</evidence>
<feature type="region of interest" description="Disordered" evidence="1">
    <location>
        <begin position="1"/>
        <end position="51"/>
    </location>
</feature>
<dbReference type="SMART" id="SM00346">
    <property type="entry name" value="HTH_ICLR"/>
    <property type="match status" value="1"/>
</dbReference>
<evidence type="ECO:0000259" key="2">
    <source>
        <dbReference type="PROSITE" id="PS51077"/>
    </source>
</evidence>
<organism evidence="3 4">
    <name type="scientific">Saccharothrix syringae</name>
    <name type="common">Nocardiopsis syringae</name>
    <dbReference type="NCBI Taxonomy" id="103733"/>
    <lineage>
        <taxon>Bacteria</taxon>
        <taxon>Bacillati</taxon>
        <taxon>Actinomycetota</taxon>
        <taxon>Actinomycetes</taxon>
        <taxon>Pseudonocardiales</taxon>
        <taxon>Pseudonocardiaceae</taxon>
        <taxon>Saccharothrix</taxon>
    </lineage>
</organism>
<dbReference type="AlphaFoldDB" id="A0A5Q0H2G0"/>
<dbReference type="InterPro" id="IPR036390">
    <property type="entry name" value="WH_DNA-bd_sf"/>
</dbReference>
<feature type="compositionally biased region" description="Polar residues" evidence="1">
    <location>
        <begin position="1"/>
        <end position="20"/>
    </location>
</feature>
<evidence type="ECO:0000313" key="4">
    <source>
        <dbReference type="Proteomes" id="UP000325787"/>
    </source>
</evidence>
<dbReference type="EMBL" id="CP034550">
    <property type="protein sequence ID" value="QFZ20371.1"/>
    <property type="molecule type" value="Genomic_DNA"/>
</dbReference>
<dbReference type="RefSeq" id="WP_153278393.1">
    <property type="nucleotide sequence ID" value="NZ_CP034550.1"/>
</dbReference>
<evidence type="ECO:0000313" key="3">
    <source>
        <dbReference type="EMBL" id="QFZ20371.1"/>
    </source>
</evidence>
<dbReference type="GO" id="GO:0003677">
    <property type="term" value="F:DNA binding"/>
    <property type="evidence" value="ECO:0007669"/>
    <property type="project" value="InterPro"/>
</dbReference>
<feature type="domain" description="HTH iclR-type" evidence="2">
    <location>
        <begin position="51"/>
        <end position="112"/>
    </location>
</feature>
<dbReference type="Proteomes" id="UP000325787">
    <property type="component" value="Chromosome"/>
</dbReference>
<proteinExistence type="predicted"/>
<dbReference type="Pfam" id="PF09339">
    <property type="entry name" value="HTH_IclR"/>
    <property type="match status" value="1"/>
</dbReference>
<dbReference type="OrthoDB" id="4103401at2"/>
<reference evidence="4" key="1">
    <citation type="journal article" date="2021" name="Curr. Microbiol.">
        <title>Complete genome of nocamycin-producing strain Saccharothrix syringae NRRL B-16468 reveals the biosynthetic potential for secondary metabolites.</title>
        <authorList>
            <person name="Mo X."/>
            <person name="Yang S."/>
        </authorList>
    </citation>
    <scope>NUCLEOTIDE SEQUENCE [LARGE SCALE GENOMIC DNA]</scope>
    <source>
        <strain evidence="4">ATCC 51364 / DSM 43886 / JCM 6844 / KCTC 9398 / NBRC 14523 / NRRL B-16468 / INA 2240</strain>
    </source>
</reference>
<dbReference type="Gene3D" id="1.10.10.10">
    <property type="entry name" value="Winged helix-like DNA-binding domain superfamily/Winged helix DNA-binding domain"/>
    <property type="match status" value="1"/>
</dbReference>
<dbReference type="KEGG" id="ssyi:EKG83_25760"/>
<dbReference type="InterPro" id="IPR036388">
    <property type="entry name" value="WH-like_DNA-bd_sf"/>
</dbReference>
<name>A0A5Q0H2G0_SACSY</name>
<accession>A0A5Q0H2G0</accession>
<dbReference type="GO" id="GO:0006355">
    <property type="term" value="P:regulation of DNA-templated transcription"/>
    <property type="evidence" value="ECO:0007669"/>
    <property type="project" value="InterPro"/>
</dbReference>
<gene>
    <name evidence="3" type="ORF">EKG83_25760</name>
</gene>